<comment type="caution">
    <text evidence="2">The sequence shown here is derived from an EMBL/GenBank/DDBJ whole genome shotgun (WGS) entry which is preliminary data.</text>
</comment>
<dbReference type="OrthoDB" id="6270329at2759"/>
<evidence type="ECO:0000313" key="3">
    <source>
        <dbReference type="Proteomes" id="UP000886595"/>
    </source>
</evidence>
<sequence>MNKGNSNIEKVGKRHIYQTKPPLLLLVVLPMMHSTGGNKSGKSSSTNVWANNANLAKTMAALDEFKSGFPSKGLATVSNKWWGTSGGRQDAGPEITEDGGGDVKDEEAASEKQSSLLAVRKRIAEEGREALELGVSQRFGSKRPDKRDQHLLSQIFKSSLPKDWVTDSS</sequence>
<organism evidence="2 3">
    <name type="scientific">Brassica carinata</name>
    <name type="common">Ethiopian mustard</name>
    <name type="synonym">Abyssinian cabbage</name>
    <dbReference type="NCBI Taxonomy" id="52824"/>
    <lineage>
        <taxon>Eukaryota</taxon>
        <taxon>Viridiplantae</taxon>
        <taxon>Streptophyta</taxon>
        <taxon>Embryophyta</taxon>
        <taxon>Tracheophyta</taxon>
        <taxon>Spermatophyta</taxon>
        <taxon>Magnoliopsida</taxon>
        <taxon>eudicotyledons</taxon>
        <taxon>Gunneridae</taxon>
        <taxon>Pentapetalae</taxon>
        <taxon>rosids</taxon>
        <taxon>malvids</taxon>
        <taxon>Brassicales</taxon>
        <taxon>Brassicaceae</taxon>
        <taxon>Brassiceae</taxon>
        <taxon>Brassica</taxon>
    </lineage>
</organism>
<reference evidence="2 3" key="1">
    <citation type="submission" date="2020-02" db="EMBL/GenBank/DDBJ databases">
        <authorList>
            <person name="Ma Q."/>
            <person name="Huang Y."/>
            <person name="Song X."/>
            <person name="Pei D."/>
        </authorList>
    </citation>
    <scope>NUCLEOTIDE SEQUENCE [LARGE SCALE GENOMIC DNA]</scope>
    <source>
        <strain evidence="2">Sxm20200214</strain>
        <tissue evidence="2">Leaf</tissue>
    </source>
</reference>
<name>A0A8X7TZF5_BRACI</name>
<dbReference type="PANTHER" id="PTHR48316">
    <property type="match status" value="1"/>
</dbReference>
<accession>A0A8X7TZF5</accession>
<proteinExistence type="predicted"/>
<keyword evidence="3" id="KW-1185">Reference proteome</keyword>
<dbReference type="AlphaFoldDB" id="A0A8X7TZF5"/>
<dbReference type="PANTHER" id="PTHR48316:SF1">
    <property type="match status" value="1"/>
</dbReference>
<evidence type="ECO:0000313" key="2">
    <source>
        <dbReference type="EMBL" id="KAG2260237.1"/>
    </source>
</evidence>
<feature type="compositionally biased region" description="Basic and acidic residues" evidence="1">
    <location>
        <begin position="101"/>
        <end position="110"/>
    </location>
</feature>
<dbReference type="Proteomes" id="UP000886595">
    <property type="component" value="Unassembled WGS sequence"/>
</dbReference>
<feature type="region of interest" description="Disordered" evidence="1">
    <location>
        <begin position="80"/>
        <end position="115"/>
    </location>
</feature>
<dbReference type="EMBL" id="JAAMPC010000015">
    <property type="protein sequence ID" value="KAG2260237.1"/>
    <property type="molecule type" value="Genomic_DNA"/>
</dbReference>
<gene>
    <name evidence="2" type="ORF">Bca52824_079531</name>
</gene>
<evidence type="ECO:0000256" key="1">
    <source>
        <dbReference type="SAM" id="MobiDB-lite"/>
    </source>
</evidence>
<protein>
    <submittedName>
        <fullName evidence="2">Uncharacterized protein</fullName>
    </submittedName>
</protein>